<feature type="signal peptide" evidence="1">
    <location>
        <begin position="1"/>
        <end position="23"/>
    </location>
</feature>
<dbReference type="EMBL" id="MFKW01000026">
    <property type="protein sequence ID" value="OGG51510.1"/>
    <property type="molecule type" value="Genomic_DNA"/>
</dbReference>
<evidence type="ECO:0000313" key="3">
    <source>
        <dbReference type="Proteomes" id="UP000176445"/>
    </source>
</evidence>
<accession>A0A1F6CR03</accession>
<protein>
    <submittedName>
        <fullName evidence="2">Uncharacterized protein</fullName>
    </submittedName>
</protein>
<organism evidence="2 3">
    <name type="scientific">Candidatus Kaiserbacteria bacterium RIFCSPHIGHO2_01_FULL_54_36b</name>
    <dbReference type="NCBI Taxonomy" id="1798483"/>
    <lineage>
        <taxon>Bacteria</taxon>
        <taxon>Candidatus Kaiseribacteriota</taxon>
    </lineage>
</organism>
<proteinExistence type="predicted"/>
<feature type="chain" id="PRO_5009523504" evidence="1">
    <location>
        <begin position="24"/>
        <end position="221"/>
    </location>
</feature>
<keyword evidence="1" id="KW-0732">Signal</keyword>
<dbReference type="Proteomes" id="UP000176445">
    <property type="component" value="Unassembled WGS sequence"/>
</dbReference>
<name>A0A1F6CR03_9BACT</name>
<evidence type="ECO:0000256" key="1">
    <source>
        <dbReference type="SAM" id="SignalP"/>
    </source>
</evidence>
<evidence type="ECO:0000313" key="2">
    <source>
        <dbReference type="EMBL" id="OGG51510.1"/>
    </source>
</evidence>
<gene>
    <name evidence="2" type="ORF">A2704_04880</name>
</gene>
<comment type="caution">
    <text evidence="2">The sequence shown here is derived from an EMBL/GenBank/DDBJ whole genome shotgun (WGS) entry which is preliminary data.</text>
</comment>
<sequence length="221" mass="24399">MSRNKKFVLGASVLLCAAAWLYSNPPTQEPQPESVRQTTTETISDGTVTLSYSPKEFGLAVSSEQILNRAYIPPCDPDFEYCLYYIGPDYQSTNFDGAGMRVKRRADLATQALCLQTLPPEGNTNTTSSMSTSRDFATSIIAPLGNAAAGHYANGALFRLSYKGSCYEFETRISASQYANYPRGSIKEFMPWDQRAMNEKLLQLLKEMTLPGGVKPFLDVP</sequence>
<reference evidence="2 3" key="1">
    <citation type="journal article" date="2016" name="Nat. Commun.">
        <title>Thousands of microbial genomes shed light on interconnected biogeochemical processes in an aquifer system.</title>
        <authorList>
            <person name="Anantharaman K."/>
            <person name="Brown C.T."/>
            <person name="Hug L.A."/>
            <person name="Sharon I."/>
            <person name="Castelle C.J."/>
            <person name="Probst A.J."/>
            <person name="Thomas B.C."/>
            <person name="Singh A."/>
            <person name="Wilkins M.J."/>
            <person name="Karaoz U."/>
            <person name="Brodie E.L."/>
            <person name="Williams K.H."/>
            <person name="Hubbard S.S."/>
            <person name="Banfield J.F."/>
        </authorList>
    </citation>
    <scope>NUCLEOTIDE SEQUENCE [LARGE SCALE GENOMIC DNA]</scope>
</reference>
<dbReference type="AlphaFoldDB" id="A0A1F6CR03"/>